<evidence type="ECO:0000259" key="3">
    <source>
        <dbReference type="PROSITE" id="PS50405"/>
    </source>
</evidence>
<keyword evidence="4" id="KW-1185">Reference proteome</keyword>
<dbReference type="InParanoid" id="A0A6P6Y4B6"/>
<dbReference type="Pfam" id="PF13410">
    <property type="entry name" value="GST_C_2"/>
    <property type="match status" value="1"/>
</dbReference>
<feature type="domain" description="GST C-terminal" evidence="3">
    <location>
        <begin position="91"/>
        <end position="224"/>
    </location>
</feature>
<dbReference type="PANTHER" id="PTHR43969">
    <property type="entry name" value="GLUTATHIONE S TRANSFERASE D10, ISOFORM A-RELATED"/>
    <property type="match status" value="1"/>
</dbReference>
<dbReference type="CDD" id="cd03045">
    <property type="entry name" value="GST_N_Delta_Epsilon"/>
    <property type="match status" value="1"/>
</dbReference>
<evidence type="ECO:0000259" key="2">
    <source>
        <dbReference type="PROSITE" id="PS50404"/>
    </source>
</evidence>
<dbReference type="Proteomes" id="UP000515146">
    <property type="component" value="Unplaced"/>
</dbReference>
<dbReference type="PANTHER" id="PTHR43969:SF9">
    <property type="entry name" value="GLUTATHIONE S TRANSFERASE D10, ISOFORM A-RELATED"/>
    <property type="match status" value="1"/>
</dbReference>
<proteinExistence type="predicted"/>
<evidence type="ECO:0000313" key="5">
    <source>
        <dbReference type="RefSeq" id="XP_027199254.1"/>
    </source>
</evidence>
<dbReference type="InterPro" id="IPR036282">
    <property type="entry name" value="Glutathione-S-Trfase_C_sf"/>
</dbReference>
<feature type="domain" description="GST N-terminal" evidence="2">
    <location>
        <begin position="2"/>
        <end position="84"/>
    </location>
</feature>
<reference evidence="5" key="1">
    <citation type="submission" date="2025-08" db="UniProtKB">
        <authorList>
            <consortium name="RefSeq"/>
        </authorList>
    </citation>
    <scope>IDENTIFICATION</scope>
    <source>
        <strain evidence="5">Airmid</strain>
    </source>
</reference>
<dbReference type="Gene3D" id="3.40.30.10">
    <property type="entry name" value="Glutaredoxin"/>
    <property type="match status" value="1"/>
</dbReference>
<sequence length="228" mass="26769">MAKPVLYYMPVSSPCRTVIAIARMLDIDMEMKVMNLFEKEHLSPEFVQINPFHRIPTFVDVDGFVMDESRAICMYLIQSRQPDSSLYPRDDLKIRSQIDRWIQFDIGFYPTISMPVYSALFDRPLDQSQLDRAKETLKILNDVMAGFYGRFITGSEQITLADVTMYFTFNMMEIASDYYDFDDYPHLKTWYQRVMESLKPYDSDGMFVEAIETMKQYVRQKKATGTSN</sequence>
<gene>
    <name evidence="5" type="primary">LOC113793420</name>
</gene>
<dbReference type="SUPFAM" id="SSF47616">
    <property type="entry name" value="GST C-terminal domain-like"/>
    <property type="match status" value="1"/>
</dbReference>
<dbReference type="GO" id="GO:0006749">
    <property type="term" value="P:glutathione metabolic process"/>
    <property type="evidence" value="ECO:0007669"/>
    <property type="project" value="TreeGrafter"/>
</dbReference>
<comment type="subunit">
    <text evidence="1">Homodimer.</text>
</comment>
<dbReference type="GO" id="GO:0004364">
    <property type="term" value="F:glutathione transferase activity"/>
    <property type="evidence" value="ECO:0007669"/>
    <property type="project" value="TreeGrafter"/>
</dbReference>
<dbReference type="SFLD" id="SFLDG00358">
    <property type="entry name" value="Main_(cytGST)"/>
    <property type="match status" value="1"/>
</dbReference>
<dbReference type="PROSITE" id="PS50405">
    <property type="entry name" value="GST_CTER"/>
    <property type="match status" value="1"/>
</dbReference>
<name>A0A6P6Y4B6_DERPT</name>
<dbReference type="PROSITE" id="PS50404">
    <property type="entry name" value="GST_NTER"/>
    <property type="match status" value="1"/>
</dbReference>
<dbReference type="KEGG" id="dpte:113793420"/>
<dbReference type="RefSeq" id="XP_027199254.1">
    <property type="nucleotide sequence ID" value="XM_027343453.1"/>
</dbReference>
<dbReference type="FunCoup" id="A0A6P6Y4B6">
    <property type="interactions" value="107"/>
</dbReference>
<dbReference type="OMA" id="SAKMEAW"/>
<accession>A0A6P6Y4B6</accession>
<dbReference type="InterPro" id="IPR010987">
    <property type="entry name" value="Glutathione-S-Trfase_C-like"/>
</dbReference>
<dbReference type="OrthoDB" id="6490010at2759"/>
<evidence type="ECO:0000313" key="4">
    <source>
        <dbReference type="Proteomes" id="UP000515146"/>
    </source>
</evidence>
<dbReference type="InterPro" id="IPR036249">
    <property type="entry name" value="Thioredoxin-like_sf"/>
</dbReference>
<dbReference type="SFLD" id="SFLDS00019">
    <property type="entry name" value="Glutathione_Transferase_(cytos"/>
    <property type="match status" value="1"/>
</dbReference>
<protein>
    <submittedName>
        <fullName evidence="5">Glutathione S-transferase D7-like</fullName>
    </submittedName>
</protein>
<organism evidence="4 5">
    <name type="scientific">Dermatophagoides pteronyssinus</name>
    <name type="common">European house dust mite</name>
    <dbReference type="NCBI Taxonomy" id="6956"/>
    <lineage>
        <taxon>Eukaryota</taxon>
        <taxon>Metazoa</taxon>
        <taxon>Ecdysozoa</taxon>
        <taxon>Arthropoda</taxon>
        <taxon>Chelicerata</taxon>
        <taxon>Arachnida</taxon>
        <taxon>Acari</taxon>
        <taxon>Acariformes</taxon>
        <taxon>Sarcoptiformes</taxon>
        <taxon>Astigmata</taxon>
        <taxon>Psoroptidia</taxon>
        <taxon>Analgoidea</taxon>
        <taxon>Pyroglyphidae</taxon>
        <taxon>Dermatophagoidinae</taxon>
        <taxon>Dermatophagoides</taxon>
    </lineage>
</organism>
<evidence type="ECO:0000256" key="1">
    <source>
        <dbReference type="ARBA" id="ARBA00011738"/>
    </source>
</evidence>
<dbReference type="AlphaFoldDB" id="A0A6P6Y4B6"/>
<dbReference type="InterPro" id="IPR040079">
    <property type="entry name" value="Glutathione_S-Trfase"/>
</dbReference>
<dbReference type="SUPFAM" id="SSF52833">
    <property type="entry name" value="Thioredoxin-like"/>
    <property type="match status" value="1"/>
</dbReference>
<dbReference type="InterPro" id="IPR004045">
    <property type="entry name" value="Glutathione_S-Trfase_N"/>
</dbReference>
<dbReference type="FunFam" id="3.40.30.10:FF:000034">
    <property type="entry name" value="glutathione S-transferase 1"/>
    <property type="match status" value="1"/>
</dbReference>
<dbReference type="Gene3D" id="1.20.1050.10">
    <property type="match status" value="1"/>
</dbReference>
<dbReference type="Pfam" id="PF13417">
    <property type="entry name" value="GST_N_3"/>
    <property type="match status" value="1"/>
</dbReference>